<evidence type="ECO:0000256" key="1">
    <source>
        <dbReference type="SAM" id="MobiDB-lite"/>
    </source>
</evidence>
<feature type="region of interest" description="Disordered" evidence="1">
    <location>
        <begin position="46"/>
        <end position="67"/>
    </location>
</feature>
<evidence type="ECO:0000313" key="3">
    <source>
        <dbReference type="Proteomes" id="UP000267029"/>
    </source>
</evidence>
<name>A0A0R3U5V5_MESCO</name>
<reference evidence="4" key="1">
    <citation type="submission" date="2017-02" db="UniProtKB">
        <authorList>
            <consortium name="WormBaseParasite"/>
        </authorList>
    </citation>
    <scope>IDENTIFICATION</scope>
</reference>
<feature type="region of interest" description="Disordered" evidence="1">
    <location>
        <begin position="116"/>
        <end position="135"/>
    </location>
</feature>
<feature type="compositionally biased region" description="Polar residues" evidence="1">
    <location>
        <begin position="120"/>
        <end position="135"/>
    </location>
</feature>
<feature type="compositionally biased region" description="Polar residues" evidence="1">
    <location>
        <begin position="55"/>
        <end position="67"/>
    </location>
</feature>
<keyword evidence="3" id="KW-1185">Reference proteome</keyword>
<gene>
    <name evidence="2" type="ORF">MCOS_LOCUS2121</name>
</gene>
<feature type="compositionally biased region" description="Polar residues" evidence="1">
    <location>
        <begin position="213"/>
        <end position="232"/>
    </location>
</feature>
<dbReference type="OrthoDB" id="6261392at2759"/>
<sequence length="328" mass="35715">MDVGCENSLTQIEIILDPRSFSDELSLLDHMPTCWEFNILRTSCSGRSGGGGGPNPSTKAVTQPSPQASFFLPPNPNLPKPANQLPTMPEPAPPPCLSIRERLELVERWINSIPPDAFTDEQTSPTKTEITSDSKSSANKLFISNHKPTLGGTIIPSTIGGSGSGRISKRRADYDYHVQQQHQLWSQGVRTSRGGGGGDQNAGVAVRRNTTTALGGNRLLPQSTPGGSNHQSPALARPAPSFSSAHSYRFRERSSIGGASNRAFNDYETQLVVDLFRDILVKGNYPTMGEVRQRTTNSELRASRSVKGIWKKAKQLHANGRWKEYAPP</sequence>
<accession>A0A0R3U5V5</accession>
<protein>
    <submittedName>
        <fullName evidence="2 4">Uncharacterized protein</fullName>
    </submittedName>
</protein>
<evidence type="ECO:0000313" key="4">
    <source>
        <dbReference type="WBParaSite" id="MCOS_0000212001-mRNA-1"/>
    </source>
</evidence>
<organism evidence="4">
    <name type="scientific">Mesocestoides corti</name>
    <name type="common">Flatworm</name>
    <dbReference type="NCBI Taxonomy" id="53468"/>
    <lineage>
        <taxon>Eukaryota</taxon>
        <taxon>Metazoa</taxon>
        <taxon>Spiralia</taxon>
        <taxon>Lophotrochozoa</taxon>
        <taxon>Platyhelminthes</taxon>
        <taxon>Cestoda</taxon>
        <taxon>Eucestoda</taxon>
        <taxon>Cyclophyllidea</taxon>
        <taxon>Mesocestoididae</taxon>
        <taxon>Mesocestoides</taxon>
    </lineage>
</organism>
<dbReference type="AlphaFoldDB" id="A0A0R3U5V5"/>
<proteinExistence type="predicted"/>
<evidence type="ECO:0000313" key="2">
    <source>
        <dbReference type="EMBL" id="VDD76118.1"/>
    </source>
</evidence>
<reference evidence="2 3" key="2">
    <citation type="submission" date="2018-10" db="EMBL/GenBank/DDBJ databases">
        <authorList>
            <consortium name="Pathogen Informatics"/>
        </authorList>
    </citation>
    <scope>NUCLEOTIDE SEQUENCE [LARGE SCALE GENOMIC DNA]</scope>
</reference>
<dbReference type="Proteomes" id="UP000267029">
    <property type="component" value="Unassembled WGS sequence"/>
</dbReference>
<dbReference type="EMBL" id="UXSR01000320">
    <property type="protein sequence ID" value="VDD76118.1"/>
    <property type="molecule type" value="Genomic_DNA"/>
</dbReference>
<dbReference type="WBParaSite" id="MCOS_0000212001-mRNA-1">
    <property type="protein sequence ID" value="MCOS_0000212001-mRNA-1"/>
    <property type="gene ID" value="MCOS_0000212001"/>
</dbReference>
<feature type="region of interest" description="Disordered" evidence="1">
    <location>
        <begin position="213"/>
        <end position="241"/>
    </location>
</feature>